<keyword evidence="14" id="KW-0456">Lyase</keyword>
<feature type="domain" description="Glycosyl transferase family 3 N-terminal" evidence="13">
    <location>
        <begin position="198"/>
        <end position="256"/>
    </location>
</feature>
<evidence type="ECO:0000259" key="13">
    <source>
        <dbReference type="Pfam" id="PF02885"/>
    </source>
</evidence>
<keyword evidence="10" id="KW-0460">Magnesium</keyword>
<dbReference type="InterPro" id="IPR017926">
    <property type="entry name" value="GATASE"/>
</dbReference>
<evidence type="ECO:0000256" key="7">
    <source>
        <dbReference type="ARBA" id="ARBA00023141"/>
    </source>
</evidence>
<keyword evidence="10" id="KW-0479">Metal-binding</keyword>
<dbReference type="Gene3D" id="1.20.970.10">
    <property type="entry name" value="Transferase, Pyrimidine Nucleoside Phosphorylase, Chain C"/>
    <property type="match status" value="1"/>
</dbReference>
<dbReference type="HAMAP" id="MF_00211">
    <property type="entry name" value="TrpD"/>
    <property type="match status" value="1"/>
</dbReference>
<dbReference type="Pfam" id="PF00117">
    <property type="entry name" value="GATase"/>
    <property type="match status" value="1"/>
</dbReference>
<dbReference type="Pfam" id="PF00591">
    <property type="entry name" value="Glycos_transf_3"/>
    <property type="match status" value="1"/>
</dbReference>
<keyword evidence="6" id="KW-0315">Glutamine amidotransferase</keyword>
<dbReference type="InterPro" id="IPR029062">
    <property type="entry name" value="Class_I_gatase-like"/>
</dbReference>
<evidence type="ECO:0000313" key="15">
    <source>
        <dbReference type="Proteomes" id="UP000324209"/>
    </source>
</evidence>
<name>A0A5C1QHQ9_9SPIO</name>
<dbReference type="PRINTS" id="PR00099">
    <property type="entry name" value="CPSGATASE"/>
</dbReference>
<feature type="domain" description="Glutamine amidotransferase" evidence="11">
    <location>
        <begin position="4"/>
        <end position="186"/>
    </location>
</feature>
<evidence type="ECO:0000256" key="8">
    <source>
        <dbReference type="ARBA" id="ARBA00052328"/>
    </source>
</evidence>
<feature type="domain" description="Glycosyl transferase family 3" evidence="12">
    <location>
        <begin position="266"/>
        <end position="516"/>
    </location>
</feature>
<dbReference type="PRINTS" id="PR00097">
    <property type="entry name" value="ANTSNTHASEII"/>
</dbReference>
<feature type="binding site" evidence="10">
    <location>
        <position position="418"/>
    </location>
    <ligand>
        <name>Mg(2+)</name>
        <dbReference type="ChEBI" id="CHEBI:18420"/>
        <label>2</label>
    </ligand>
</feature>
<dbReference type="GO" id="GO:0005829">
    <property type="term" value="C:cytosol"/>
    <property type="evidence" value="ECO:0007669"/>
    <property type="project" value="TreeGrafter"/>
</dbReference>
<feature type="binding site" evidence="10">
    <location>
        <begin position="300"/>
        <end position="308"/>
    </location>
    <ligand>
        <name>5-phospho-alpha-D-ribose 1-diphosphate</name>
        <dbReference type="ChEBI" id="CHEBI:58017"/>
    </ligand>
</feature>
<dbReference type="InterPro" id="IPR000312">
    <property type="entry name" value="Glycosyl_Trfase_fam3"/>
</dbReference>
<dbReference type="EC" id="2.4.2.18" evidence="10"/>
<evidence type="ECO:0000256" key="1">
    <source>
        <dbReference type="ARBA" id="ARBA00004907"/>
    </source>
</evidence>
<dbReference type="GO" id="GO:0004048">
    <property type="term" value="F:anthranilate phosphoribosyltransferase activity"/>
    <property type="evidence" value="ECO:0007669"/>
    <property type="project" value="UniProtKB-UniRule"/>
</dbReference>
<comment type="pathway">
    <text evidence="1 10">Amino-acid biosynthesis; L-tryptophan biosynthesis; L-tryptophan from chorismate: step 2/5.</text>
</comment>
<dbReference type="Gene3D" id="3.40.1030.10">
    <property type="entry name" value="Nucleoside phosphorylase/phosphoribosyltransferase catalytic domain"/>
    <property type="match status" value="1"/>
</dbReference>
<feature type="binding site" evidence="10">
    <location>
        <position position="284"/>
    </location>
    <ligand>
        <name>Mg(2+)</name>
        <dbReference type="ChEBI" id="CHEBI:18420"/>
        <label>1</label>
    </ligand>
</feature>
<reference evidence="14 15" key="1">
    <citation type="submission" date="2019-02" db="EMBL/GenBank/DDBJ databases">
        <title>Complete Genome Sequence and Methylome Analysis of free living Spirochaetas.</title>
        <authorList>
            <person name="Fomenkov A."/>
            <person name="Dubinina G."/>
            <person name="Leshcheva N."/>
            <person name="Mikheeva N."/>
            <person name="Grabovich M."/>
            <person name="Vincze T."/>
            <person name="Roberts R.J."/>
        </authorList>
    </citation>
    <scope>NUCLEOTIDE SEQUENCE [LARGE SCALE GENOMIC DNA]</scope>
    <source>
        <strain evidence="14 15">K2</strain>
    </source>
</reference>
<dbReference type="UniPathway" id="UPA00035">
    <property type="reaction ID" value="UER00041"/>
</dbReference>
<feature type="binding site" evidence="10">
    <location>
        <position position="418"/>
    </location>
    <ligand>
        <name>Mg(2+)</name>
        <dbReference type="ChEBI" id="CHEBI:18420"/>
        <label>1</label>
    </ligand>
</feature>
<feature type="binding site" evidence="10">
    <location>
        <begin position="275"/>
        <end position="276"/>
    </location>
    <ligand>
        <name>5-phospho-alpha-D-ribose 1-diphosphate</name>
        <dbReference type="ChEBI" id="CHEBI:58017"/>
    </ligand>
</feature>
<sequence length="533" mass="57962">MIALIDNYDSFTFNVYQYLKELSDEEIQVHRNDKITLSDLANLHPSRIILSPGPGRPEDAGISLEVVKHFIGKVPILGICLGHQTIVQALGGNIVSAARIVHGKVEVIDHDGKGLFRNMPSESRFTRYHSLAAEQESLPECLEISARSKDNEIMGIRHKSHILEGVQFHPESIGSEDGKTLLKNFLKYKRDPLNKTGLLKKLLEKQDLDEKEAEDFMDELTEGNLSEAFIASILTALNAKGIKAHEVAGCARVLQRKKQFVQVAEKTIDTCGTGGDGRGTFNISSFSALITAAMGIPVAKHGNKAVSSKSGSADFYRGLSIPVESSPKEAVRMIKENGFAFLFAPIFHGAMRHAAPVRREMGIKTIMNLLGPLVNPAESECQLIGVYDSDLCPIMARAARLLGVRRVMTVHSQDGLDEISPAAPTRVFFIDQDGIETDSLFDPASVGIKGYTTDDLNGGSADHNAKMAVAILKGQGNKACIEACCLNAGAASFVYGQSSSIEEGYSLAKKTLTEGKVLNLVKNLRQINKVRFS</sequence>
<dbReference type="PANTHER" id="PTHR43285">
    <property type="entry name" value="ANTHRANILATE PHOSPHORIBOSYLTRANSFERASE"/>
    <property type="match status" value="1"/>
</dbReference>
<evidence type="ECO:0000256" key="6">
    <source>
        <dbReference type="ARBA" id="ARBA00022962"/>
    </source>
</evidence>
<dbReference type="Gene3D" id="3.40.50.880">
    <property type="match status" value="1"/>
</dbReference>
<dbReference type="FunFam" id="3.40.50.880:FF:000003">
    <property type="entry name" value="Anthranilate synthase component II"/>
    <property type="match status" value="1"/>
</dbReference>
<dbReference type="PRINTS" id="PR00096">
    <property type="entry name" value="GATASE"/>
</dbReference>
<feature type="binding site" evidence="10">
    <location>
        <position position="358"/>
    </location>
    <ligand>
        <name>anthranilate</name>
        <dbReference type="ChEBI" id="CHEBI:16567"/>
        <label>2</label>
    </ligand>
</feature>
<dbReference type="EMBL" id="CP036150">
    <property type="protein sequence ID" value="QEN07111.1"/>
    <property type="molecule type" value="Genomic_DNA"/>
</dbReference>
<evidence type="ECO:0000259" key="11">
    <source>
        <dbReference type="Pfam" id="PF00117"/>
    </source>
</evidence>
<keyword evidence="15" id="KW-1185">Reference proteome</keyword>
<gene>
    <name evidence="10" type="primary">trpD</name>
    <name evidence="14" type="ORF">EXM22_03585</name>
</gene>
<dbReference type="GO" id="GO:0000287">
    <property type="term" value="F:magnesium ion binding"/>
    <property type="evidence" value="ECO:0007669"/>
    <property type="project" value="UniProtKB-UniRule"/>
</dbReference>
<feature type="binding site" evidence="10">
    <location>
        <begin position="282"/>
        <end position="285"/>
    </location>
    <ligand>
        <name>5-phospho-alpha-D-ribose 1-diphosphate</name>
        <dbReference type="ChEBI" id="CHEBI:58017"/>
    </ligand>
</feature>
<dbReference type="NCBIfam" id="TIGR01245">
    <property type="entry name" value="trpD"/>
    <property type="match status" value="1"/>
</dbReference>
<evidence type="ECO:0000256" key="10">
    <source>
        <dbReference type="HAMAP-Rule" id="MF_00211"/>
    </source>
</evidence>
<evidence type="ECO:0000256" key="4">
    <source>
        <dbReference type="ARBA" id="ARBA00022679"/>
    </source>
</evidence>
<feature type="binding site" evidence="10">
    <location>
        <position position="280"/>
    </location>
    <ligand>
        <name>5-phospho-alpha-D-ribose 1-diphosphate</name>
        <dbReference type="ChEBI" id="CHEBI:58017"/>
    </ligand>
</feature>
<comment type="subunit">
    <text evidence="10">Homodimer.</text>
</comment>
<dbReference type="FunFam" id="3.40.1030.10:FF:000002">
    <property type="entry name" value="Anthranilate phosphoribosyltransferase"/>
    <property type="match status" value="1"/>
</dbReference>
<dbReference type="InterPro" id="IPR036320">
    <property type="entry name" value="Glycosyl_Trfase_fam3_N_dom_sf"/>
</dbReference>
<dbReference type="Proteomes" id="UP000324209">
    <property type="component" value="Chromosome"/>
</dbReference>
<feature type="binding site" evidence="10">
    <location>
        <position position="312"/>
    </location>
    <ligand>
        <name>5-phospho-alpha-D-ribose 1-diphosphate</name>
        <dbReference type="ChEBI" id="CHEBI:58017"/>
    </ligand>
</feature>
<comment type="cofactor">
    <cofactor evidence="10">
        <name>Mg(2+)</name>
        <dbReference type="ChEBI" id="CHEBI:18420"/>
    </cofactor>
    <text evidence="10">Binds 2 magnesium ions per monomer.</text>
</comment>
<dbReference type="InterPro" id="IPR005940">
    <property type="entry name" value="Anthranilate_Pribosyl_Tfrase"/>
</dbReference>
<keyword evidence="5 10" id="KW-0822">Tryptophan biosynthesis</keyword>
<evidence type="ECO:0000256" key="9">
    <source>
        <dbReference type="ARBA" id="ARBA00061188"/>
    </source>
</evidence>
<evidence type="ECO:0000256" key="2">
    <source>
        <dbReference type="ARBA" id="ARBA00022605"/>
    </source>
</evidence>
<dbReference type="Pfam" id="PF02885">
    <property type="entry name" value="Glycos_trans_3N"/>
    <property type="match status" value="1"/>
</dbReference>
<keyword evidence="7 10" id="KW-0057">Aromatic amino acid biosynthesis</keyword>
<feature type="binding site" evidence="10">
    <location>
        <position position="417"/>
    </location>
    <ligand>
        <name>Mg(2+)</name>
        <dbReference type="ChEBI" id="CHEBI:18420"/>
        <label>2</label>
    </ligand>
</feature>
<comment type="caution">
    <text evidence="10">Lacks conserved residue(s) required for the propagation of feature annotation.</text>
</comment>
<feature type="binding site" evidence="10">
    <location>
        <position position="303"/>
    </location>
    <ligand>
        <name>anthranilate</name>
        <dbReference type="ChEBI" id="CHEBI:16567"/>
        <label>1</label>
    </ligand>
</feature>
<dbReference type="InterPro" id="IPR035902">
    <property type="entry name" value="Nuc_phospho_transferase"/>
</dbReference>
<keyword evidence="3 10" id="KW-0328">Glycosyltransferase</keyword>
<comment type="catalytic activity">
    <reaction evidence="8 10">
        <text>N-(5-phospho-beta-D-ribosyl)anthranilate + diphosphate = 5-phospho-alpha-D-ribose 1-diphosphate + anthranilate</text>
        <dbReference type="Rhea" id="RHEA:11768"/>
        <dbReference type="ChEBI" id="CHEBI:16567"/>
        <dbReference type="ChEBI" id="CHEBI:18277"/>
        <dbReference type="ChEBI" id="CHEBI:33019"/>
        <dbReference type="ChEBI" id="CHEBI:58017"/>
        <dbReference type="EC" id="2.4.2.18"/>
    </reaction>
</comment>
<dbReference type="GO" id="GO:0000162">
    <property type="term" value="P:L-tryptophan biosynthetic process"/>
    <property type="evidence" value="ECO:0007669"/>
    <property type="project" value="UniProtKB-UniRule"/>
</dbReference>
<organism evidence="14 15">
    <name type="scientific">Oceanispirochaeta crateris</name>
    <dbReference type="NCBI Taxonomy" id="2518645"/>
    <lineage>
        <taxon>Bacteria</taxon>
        <taxon>Pseudomonadati</taxon>
        <taxon>Spirochaetota</taxon>
        <taxon>Spirochaetia</taxon>
        <taxon>Spirochaetales</taxon>
        <taxon>Spirochaetaceae</taxon>
        <taxon>Oceanispirochaeta</taxon>
    </lineage>
</organism>
<feature type="binding site" evidence="10">
    <location>
        <position position="272"/>
    </location>
    <ligand>
        <name>5-phospho-alpha-D-ribose 1-diphosphate</name>
        <dbReference type="ChEBI" id="CHEBI:58017"/>
    </ligand>
</feature>
<keyword evidence="4 10" id="KW-0808">Transferase</keyword>
<dbReference type="NCBIfam" id="TIGR00566">
    <property type="entry name" value="trpG_papA"/>
    <property type="match status" value="1"/>
</dbReference>
<accession>A0A5C1QHQ9</accession>
<dbReference type="PROSITE" id="PS51273">
    <property type="entry name" value="GATASE_TYPE_1"/>
    <property type="match status" value="1"/>
</dbReference>
<comment type="function">
    <text evidence="10">Catalyzes the transfer of the phosphoribosyl group of 5-phosphorylribose-1-pyrophosphate (PRPP) to anthranilate to yield N-(5'-phosphoribosyl)-anthranilate (PRA).</text>
</comment>
<evidence type="ECO:0000313" key="14">
    <source>
        <dbReference type="EMBL" id="QEN07111.1"/>
    </source>
</evidence>
<evidence type="ECO:0000256" key="3">
    <source>
        <dbReference type="ARBA" id="ARBA00022676"/>
    </source>
</evidence>
<dbReference type="InterPro" id="IPR017459">
    <property type="entry name" value="Glycosyl_Trfase_fam3_N_dom"/>
</dbReference>
<dbReference type="AlphaFoldDB" id="A0A5C1QHQ9"/>
<proteinExistence type="inferred from homology"/>
<protein>
    <recommendedName>
        <fullName evidence="10">Anthranilate phosphoribosyltransferase</fullName>
        <ecNumber evidence="10">2.4.2.18</ecNumber>
    </recommendedName>
</protein>
<dbReference type="SUPFAM" id="SSF52418">
    <property type="entry name" value="Nucleoside phosphorylase/phosphoribosyltransferase catalytic domain"/>
    <property type="match status" value="1"/>
</dbReference>
<evidence type="ECO:0000259" key="12">
    <source>
        <dbReference type="Pfam" id="PF00591"/>
    </source>
</evidence>
<dbReference type="InterPro" id="IPR006221">
    <property type="entry name" value="TrpG/PapA_dom"/>
</dbReference>
<dbReference type="RefSeq" id="WP_149485193.1">
    <property type="nucleotide sequence ID" value="NZ_CP036150.1"/>
</dbReference>
<dbReference type="OrthoDB" id="9806430at2"/>
<comment type="similarity">
    <text evidence="10">Belongs to the anthranilate phosphoribosyltransferase family.</text>
</comment>
<dbReference type="NCBIfam" id="NF011201">
    <property type="entry name" value="PRK14607.1"/>
    <property type="match status" value="1"/>
</dbReference>
<keyword evidence="2 10" id="KW-0028">Amino-acid biosynthesis</keyword>
<evidence type="ECO:0000256" key="5">
    <source>
        <dbReference type="ARBA" id="ARBA00022822"/>
    </source>
</evidence>
<feature type="binding site" evidence="10">
    <location>
        <position position="272"/>
    </location>
    <ligand>
        <name>anthranilate</name>
        <dbReference type="ChEBI" id="CHEBI:16567"/>
        <label>1</label>
    </ligand>
</feature>
<comment type="similarity">
    <text evidence="9">In the C-terminal section; belongs to the anthranilate phosphoribosyltransferase family.</text>
</comment>
<dbReference type="SUPFAM" id="SSF47648">
    <property type="entry name" value="Nucleoside phosphorylase/phosphoribosyltransferase N-terminal domain"/>
    <property type="match status" value="1"/>
</dbReference>
<dbReference type="GO" id="GO:0016829">
    <property type="term" value="F:lyase activity"/>
    <property type="evidence" value="ECO:0007669"/>
    <property type="project" value="UniProtKB-KW"/>
</dbReference>
<dbReference type="CDD" id="cd01743">
    <property type="entry name" value="GATase1_Anthranilate_Synthase"/>
    <property type="match status" value="1"/>
</dbReference>
<dbReference type="KEGG" id="ock:EXM22_03585"/>
<dbReference type="SUPFAM" id="SSF52317">
    <property type="entry name" value="Class I glutamine amidotransferase-like"/>
    <property type="match status" value="1"/>
</dbReference>
<dbReference type="PANTHER" id="PTHR43285:SF2">
    <property type="entry name" value="ANTHRANILATE PHOSPHORIBOSYLTRANSFERASE"/>
    <property type="match status" value="1"/>
</dbReference>